<accession>S6A9A7</accession>
<gene>
    <name evidence="1" type="ORF">TPE_2772</name>
</gene>
<dbReference type="AlphaFoldDB" id="S6A9A7"/>
<reference evidence="1 2" key="1">
    <citation type="journal article" date="2013" name="PLoS ONE">
        <title>Genome-Wide Relatedness of Treponema pedis, from Gingiva and Necrotic Skin Lesions of Pigs, with the Human Oral Pathogen Treponema denticola.</title>
        <authorList>
            <person name="Svartstrom O."/>
            <person name="Mushtaq M."/>
            <person name="Pringle M."/>
            <person name="Segerman B."/>
        </authorList>
    </citation>
    <scope>NUCLEOTIDE SEQUENCE [LARGE SCALE GENOMIC DNA]</scope>
    <source>
        <strain evidence="1">T A4</strain>
    </source>
</reference>
<sequence>MLLKSFNFYNDLKLKCGLHKVPVNRNVFYRSFFKRLFRQVNFSL</sequence>
<dbReference type="EMBL" id="CP004120">
    <property type="protein sequence ID" value="AGT45244.1"/>
    <property type="molecule type" value="Genomic_DNA"/>
</dbReference>
<dbReference type="Proteomes" id="UP000015620">
    <property type="component" value="Chromosome"/>
</dbReference>
<protein>
    <submittedName>
        <fullName evidence="1">Uncharacterized protein</fullName>
    </submittedName>
</protein>
<proteinExistence type="predicted"/>
<evidence type="ECO:0000313" key="2">
    <source>
        <dbReference type="Proteomes" id="UP000015620"/>
    </source>
</evidence>
<name>S6A9A7_9SPIR</name>
<dbReference type="HOGENOM" id="CLU_3223430_0_0_12"/>
<keyword evidence="2" id="KW-1185">Reference proteome</keyword>
<dbReference type="KEGG" id="tped:TPE_2772"/>
<organism evidence="1 2">
    <name type="scientific">Treponema pedis str. T A4</name>
    <dbReference type="NCBI Taxonomy" id="1291379"/>
    <lineage>
        <taxon>Bacteria</taxon>
        <taxon>Pseudomonadati</taxon>
        <taxon>Spirochaetota</taxon>
        <taxon>Spirochaetia</taxon>
        <taxon>Spirochaetales</taxon>
        <taxon>Treponemataceae</taxon>
        <taxon>Treponema</taxon>
    </lineage>
</organism>
<evidence type="ECO:0000313" key="1">
    <source>
        <dbReference type="EMBL" id="AGT45244.1"/>
    </source>
</evidence>